<sequence>MLIEGKSIIFQQIKYKKSQKNIEQLQVINEQQNLNDSINEELKFLNENYQGFILVKIFNPGESFGEIALITSQGRTATLVAKEESHVMVLNKVSFEKVMGYVKKNVWRDNLDFLTSFSFFQNTSTRKLYQILHQMKVINLKIKEPLYIEGDPSNFFYLIKEGEIEIQQQIQEIEQLTQEYNEIQNNLLDSCQEQLEKLRNKKKALTVRYDIVQKLLDKVVILEMKKLYKKYQKDYIKQFVIVKKLSYIVLNKQMYATFQVILSLISLKIKLILKKI</sequence>
<dbReference type="PANTHER" id="PTHR23011">
    <property type="entry name" value="CYCLIC NUCLEOTIDE-BINDING DOMAIN CONTAINING PROTEIN"/>
    <property type="match status" value="1"/>
</dbReference>
<dbReference type="InterPro" id="IPR018488">
    <property type="entry name" value="cNMP-bd_CS"/>
</dbReference>
<dbReference type="InterPro" id="IPR000595">
    <property type="entry name" value="cNMP-bd_dom"/>
</dbReference>
<name>G0R227_ICHMU</name>
<dbReference type="InParanoid" id="G0R227"/>
<dbReference type="PROSITE" id="PS00889">
    <property type="entry name" value="CNMP_BINDING_2"/>
    <property type="match status" value="1"/>
</dbReference>
<keyword evidence="1" id="KW-0175">Coiled coil</keyword>
<evidence type="ECO:0000313" key="4">
    <source>
        <dbReference type="Proteomes" id="UP000008983"/>
    </source>
</evidence>
<dbReference type="PROSITE" id="PS50042">
    <property type="entry name" value="CNMP_BINDING_3"/>
    <property type="match status" value="2"/>
</dbReference>
<dbReference type="EMBL" id="GL984238">
    <property type="protein sequence ID" value="EGR28491.1"/>
    <property type="molecule type" value="Genomic_DNA"/>
</dbReference>
<dbReference type="Proteomes" id="UP000008983">
    <property type="component" value="Unassembled WGS sequence"/>
</dbReference>
<dbReference type="OrthoDB" id="166212at2759"/>
<organism evidence="3 4">
    <name type="scientific">Ichthyophthirius multifiliis</name>
    <name type="common">White spot disease agent</name>
    <name type="synonym">Ich</name>
    <dbReference type="NCBI Taxonomy" id="5932"/>
    <lineage>
        <taxon>Eukaryota</taxon>
        <taxon>Sar</taxon>
        <taxon>Alveolata</taxon>
        <taxon>Ciliophora</taxon>
        <taxon>Intramacronucleata</taxon>
        <taxon>Oligohymenophorea</taxon>
        <taxon>Hymenostomatida</taxon>
        <taxon>Ophryoglenina</taxon>
        <taxon>Ichthyophthirius</taxon>
    </lineage>
</organism>
<evidence type="ECO:0000259" key="2">
    <source>
        <dbReference type="PROSITE" id="PS50042"/>
    </source>
</evidence>
<dbReference type="InterPro" id="IPR014710">
    <property type="entry name" value="RmlC-like_jellyroll"/>
</dbReference>
<dbReference type="PANTHER" id="PTHR23011:SF28">
    <property type="entry name" value="CYCLIC NUCLEOTIDE-BINDING DOMAIN CONTAINING PROTEIN"/>
    <property type="match status" value="1"/>
</dbReference>
<gene>
    <name evidence="3" type="ORF">IMG5_174450</name>
</gene>
<dbReference type="RefSeq" id="XP_004029727.1">
    <property type="nucleotide sequence ID" value="XM_004029679.1"/>
</dbReference>
<dbReference type="CDD" id="cd00038">
    <property type="entry name" value="CAP_ED"/>
    <property type="match status" value="1"/>
</dbReference>
<reference evidence="3 4" key="1">
    <citation type="submission" date="2011-07" db="EMBL/GenBank/DDBJ databases">
        <authorList>
            <person name="Coyne R."/>
            <person name="Brami D."/>
            <person name="Johnson J."/>
            <person name="Hostetler J."/>
            <person name="Hannick L."/>
            <person name="Clark T."/>
            <person name="Cassidy-Hanley D."/>
            <person name="Inman J."/>
        </authorList>
    </citation>
    <scope>NUCLEOTIDE SEQUENCE [LARGE SCALE GENOMIC DNA]</scope>
    <source>
        <strain evidence="3 4">G5</strain>
    </source>
</reference>
<dbReference type="STRING" id="857967.G0R227"/>
<proteinExistence type="predicted"/>
<feature type="coiled-coil region" evidence="1">
    <location>
        <begin position="159"/>
        <end position="215"/>
    </location>
</feature>
<feature type="coiled-coil region" evidence="1">
    <location>
        <begin position="15"/>
        <end position="48"/>
    </location>
</feature>
<dbReference type="Pfam" id="PF00027">
    <property type="entry name" value="cNMP_binding"/>
    <property type="match status" value="1"/>
</dbReference>
<feature type="domain" description="Cyclic nucleotide-binding" evidence="2">
    <location>
        <begin position="119"/>
        <end position="166"/>
    </location>
</feature>
<evidence type="ECO:0000256" key="1">
    <source>
        <dbReference type="SAM" id="Coils"/>
    </source>
</evidence>
<accession>G0R227</accession>
<protein>
    <recommendedName>
        <fullName evidence="2">Cyclic nucleotide-binding domain-containing protein</fullName>
    </recommendedName>
</protein>
<dbReference type="GeneID" id="14904572"/>
<evidence type="ECO:0000313" key="3">
    <source>
        <dbReference type="EMBL" id="EGR28491.1"/>
    </source>
</evidence>
<dbReference type="AlphaFoldDB" id="G0R227"/>
<keyword evidence="4" id="KW-1185">Reference proteome</keyword>
<dbReference type="InterPro" id="IPR018490">
    <property type="entry name" value="cNMP-bd_dom_sf"/>
</dbReference>
<dbReference type="Gene3D" id="2.60.120.10">
    <property type="entry name" value="Jelly Rolls"/>
    <property type="match status" value="2"/>
</dbReference>
<dbReference type="SUPFAM" id="SSF51206">
    <property type="entry name" value="cAMP-binding domain-like"/>
    <property type="match status" value="2"/>
</dbReference>
<dbReference type="eggNOG" id="ENOG502QVIN">
    <property type="taxonomic scope" value="Eukaryota"/>
</dbReference>
<feature type="domain" description="Cyclic nucleotide-binding" evidence="2">
    <location>
        <begin position="41"/>
        <end position="116"/>
    </location>
</feature>